<gene>
    <name evidence="2" type="ORF">S12H4_04474</name>
</gene>
<comment type="caution">
    <text evidence="2">The sequence shown here is derived from an EMBL/GenBank/DDBJ whole genome shotgun (WGS) entry which is preliminary data.</text>
</comment>
<evidence type="ECO:0000256" key="1">
    <source>
        <dbReference type="SAM" id="Coils"/>
    </source>
</evidence>
<keyword evidence="1" id="KW-0175">Coiled coil</keyword>
<feature type="coiled-coil region" evidence="1">
    <location>
        <begin position="15"/>
        <end position="42"/>
    </location>
</feature>
<sequence length="143" mass="16226">MEPEEKVRILKHLDTRDLITKIRQYESELEKALKDEMSFKAQNHQYLGSGDCSKIKQILGELNAQAPETNGAGKKMTIADKDAWLVRQRTENKELSEAIQKQRQVAFLIDDHTIKCDMAKRRLAGTIAVLALKTQQLAFLASS</sequence>
<protein>
    <submittedName>
        <fullName evidence="2">Uncharacterized protein</fullName>
    </submittedName>
</protein>
<organism evidence="2">
    <name type="scientific">marine sediment metagenome</name>
    <dbReference type="NCBI Taxonomy" id="412755"/>
    <lineage>
        <taxon>unclassified sequences</taxon>
        <taxon>metagenomes</taxon>
        <taxon>ecological metagenomes</taxon>
    </lineage>
</organism>
<name>X1PTE8_9ZZZZ</name>
<reference evidence="2" key="1">
    <citation type="journal article" date="2014" name="Front. Microbiol.">
        <title>High frequency of phylogenetically diverse reductive dehalogenase-homologous genes in deep subseafloor sedimentary metagenomes.</title>
        <authorList>
            <person name="Kawai M."/>
            <person name="Futagami T."/>
            <person name="Toyoda A."/>
            <person name="Takaki Y."/>
            <person name="Nishi S."/>
            <person name="Hori S."/>
            <person name="Arai W."/>
            <person name="Tsubouchi T."/>
            <person name="Morono Y."/>
            <person name="Uchiyama I."/>
            <person name="Ito T."/>
            <person name="Fujiyama A."/>
            <person name="Inagaki F."/>
            <person name="Takami H."/>
        </authorList>
    </citation>
    <scope>NUCLEOTIDE SEQUENCE</scope>
    <source>
        <strain evidence="2">Expedition CK06-06</strain>
    </source>
</reference>
<dbReference type="AlphaFoldDB" id="X1PTE8"/>
<proteinExistence type="predicted"/>
<dbReference type="EMBL" id="BARW01001385">
    <property type="protein sequence ID" value="GAI59492.1"/>
    <property type="molecule type" value="Genomic_DNA"/>
</dbReference>
<accession>X1PTE8</accession>
<evidence type="ECO:0000313" key="2">
    <source>
        <dbReference type="EMBL" id="GAI59492.1"/>
    </source>
</evidence>